<comment type="subunit">
    <text evidence="1">Forms a complex composed of PxpA, PxpB and PxpC.</text>
</comment>
<gene>
    <name evidence="1" type="primary">pxpA</name>
    <name evidence="2" type="ORF">LKD36_11770</name>
</gene>
<comment type="caution">
    <text evidence="2">The sequence shown here is derived from an EMBL/GenBank/DDBJ whole genome shotgun (WGS) entry which is preliminary data.</text>
</comment>
<dbReference type="SUPFAM" id="SSF88713">
    <property type="entry name" value="Glycoside hydrolase/deacetylase"/>
    <property type="match status" value="1"/>
</dbReference>
<dbReference type="Pfam" id="PF03746">
    <property type="entry name" value="LamB_YcsF"/>
    <property type="match status" value="1"/>
</dbReference>
<evidence type="ECO:0000313" key="3">
    <source>
        <dbReference type="Proteomes" id="UP001198220"/>
    </source>
</evidence>
<dbReference type="PANTHER" id="PTHR30292:SF0">
    <property type="entry name" value="5-OXOPROLINASE SUBUNIT A"/>
    <property type="match status" value="1"/>
</dbReference>
<proteinExistence type="inferred from homology"/>
<comment type="catalytic activity">
    <reaction evidence="1">
        <text>5-oxo-L-proline + ATP + 2 H2O = L-glutamate + ADP + phosphate + H(+)</text>
        <dbReference type="Rhea" id="RHEA:10348"/>
        <dbReference type="ChEBI" id="CHEBI:15377"/>
        <dbReference type="ChEBI" id="CHEBI:15378"/>
        <dbReference type="ChEBI" id="CHEBI:29985"/>
        <dbReference type="ChEBI" id="CHEBI:30616"/>
        <dbReference type="ChEBI" id="CHEBI:43474"/>
        <dbReference type="ChEBI" id="CHEBI:58402"/>
        <dbReference type="ChEBI" id="CHEBI:456216"/>
        <dbReference type="EC" id="3.5.2.9"/>
    </reaction>
</comment>
<dbReference type="InterPro" id="IPR011330">
    <property type="entry name" value="Glyco_hydro/deAcase_b/a-brl"/>
</dbReference>
<dbReference type="AlphaFoldDB" id="A0AAE3DC25"/>
<dbReference type="Gene3D" id="3.20.20.370">
    <property type="entry name" value="Glycoside hydrolase/deacetylase"/>
    <property type="match status" value="1"/>
</dbReference>
<accession>A0AAE3DC25</accession>
<keyword evidence="1" id="KW-0378">Hydrolase</keyword>
<dbReference type="NCBIfam" id="NF003816">
    <property type="entry name" value="PRK05406.1-5"/>
    <property type="match status" value="1"/>
</dbReference>
<sequence length="259" mass="27564">MKKVDLNCDLGESFGNYKLGMDEQILPLITSANIACGFHASDPVVMSRTVKMAAESGVAAGAHPGYQDLVGFGRRNMNVAPAEVTDIVMYQIGALEAFCRANGIAMQHVKPHGAMYNMAEKDDKLAEAICRGIKAVNPDLILLGPGSGKMVKAAKALGLKTAGEVFADRAYMEDGTLVPRSQEGAMITDEEEAVARVLEMVQKGTVTAITGKKIEVQADSICVHGDGQKALLFVQKIRSELEKAGVVIVPMKEVIVGES</sequence>
<dbReference type="NCBIfam" id="NF003814">
    <property type="entry name" value="PRK05406.1-3"/>
    <property type="match status" value="1"/>
</dbReference>
<comment type="function">
    <text evidence="1">Catalyzes the cleavage of 5-oxoproline to form L-glutamate coupled to the hydrolysis of ATP to ADP and inorganic phosphate.</text>
</comment>
<dbReference type="PANTHER" id="PTHR30292">
    <property type="entry name" value="UNCHARACTERIZED PROTEIN YBGL-RELATED"/>
    <property type="match status" value="1"/>
</dbReference>
<dbReference type="EC" id="3.5.2.9" evidence="1"/>
<dbReference type="CDD" id="cd10787">
    <property type="entry name" value="LamB_YcsF_like"/>
    <property type="match status" value="1"/>
</dbReference>
<dbReference type="GO" id="GO:0005524">
    <property type="term" value="F:ATP binding"/>
    <property type="evidence" value="ECO:0007669"/>
    <property type="project" value="UniProtKB-UniRule"/>
</dbReference>
<keyword evidence="1" id="KW-0067">ATP-binding</keyword>
<dbReference type="EMBL" id="JAJEPS010000011">
    <property type="protein sequence ID" value="MCC2126845.1"/>
    <property type="molecule type" value="Genomic_DNA"/>
</dbReference>
<dbReference type="GO" id="GO:0017168">
    <property type="term" value="F:5-oxoprolinase (ATP-hydrolyzing) activity"/>
    <property type="evidence" value="ECO:0007669"/>
    <property type="project" value="UniProtKB-UniRule"/>
</dbReference>
<keyword evidence="3" id="KW-1185">Reference proteome</keyword>
<organism evidence="2 3">
    <name type="scientific">Hominiventricola filiformis</name>
    <dbReference type="NCBI Taxonomy" id="2885352"/>
    <lineage>
        <taxon>Bacteria</taxon>
        <taxon>Bacillati</taxon>
        <taxon>Bacillota</taxon>
        <taxon>Clostridia</taxon>
        <taxon>Lachnospirales</taxon>
        <taxon>Lachnospiraceae</taxon>
        <taxon>Hominiventricola</taxon>
    </lineage>
</organism>
<comment type="similarity">
    <text evidence="1">Belongs to the LamB/PxpA family.</text>
</comment>
<dbReference type="RefSeq" id="WP_308459706.1">
    <property type="nucleotide sequence ID" value="NZ_JAJEPS010000011.1"/>
</dbReference>
<keyword evidence="1" id="KW-0547">Nucleotide-binding</keyword>
<dbReference type="GO" id="GO:0005975">
    <property type="term" value="P:carbohydrate metabolic process"/>
    <property type="evidence" value="ECO:0007669"/>
    <property type="project" value="InterPro"/>
</dbReference>
<name>A0AAE3DC25_9FIRM</name>
<evidence type="ECO:0000313" key="2">
    <source>
        <dbReference type="EMBL" id="MCC2126845.1"/>
    </source>
</evidence>
<protein>
    <recommendedName>
        <fullName evidence="1">5-oxoprolinase subunit A</fullName>
        <shortName evidence="1">5-OPase subunit A</shortName>
        <ecNumber evidence="1">3.5.2.9</ecNumber>
    </recommendedName>
    <alternativeName>
        <fullName evidence="1">5-oxoprolinase (ATP-hydrolyzing) subunit A</fullName>
    </alternativeName>
</protein>
<dbReference type="InterPro" id="IPR005501">
    <property type="entry name" value="LamB/YcsF/PxpA-like"/>
</dbReference>
<reference evidence="2 3" key="1">
    <citation type="submission" date="2021-10" db="EMBL/GenBank/DDBJ databases">
        <title>Anaerobic single-cell dispensing facilitates the cultivation of human gut bacteria.</title>
        <authorList>
            <person name="Afrizal A."/>
        </authorList>
    </citation>
    <scope>NUCLEOTIDE SEQUENCE [LARGE SCALE GENOMIC DNA]</scope>
    <source>
        <strain evidence="2 3">CLA-AA-H276</strain>
    </source>
</reference>
<dbReference type="Proteomes" id="UP001198220">
    <property type="component" value="Unassembled WGS sequence"/>
</dbReference>
<dbReference type="HAMAP" id="MF_00691">
    <property type="entry name" value="PxpA"/>
    <property type="match status" value="1"/>
</dbReference>
<evidence type="ECO:0000256" key="1">
    <source>
        <dbReference type="HAMAP-Rule" id="MF_00691"/>
    </source>
</evidence>